<dbReference type="SUPFAM" id="SSF103473">
    <property type="entry name" value="MFS general substrate transporter"/>
    <property type="match status" value="1"/>
</dbReference>
<keyword evidence="3 7" id="KW-0812">Transmembrane</keyword>
<evidence type="ECO:0000256" key="6">
    <source>
        <dbReference type="ARBA" id="ARBA00023136"/>
    </source>
</evidence>
<evidence type="ECO:0000313" key="10">
    <source>
        <dbReference type="Proteomes" id="UP000038040"/>
    </source>
</evidence>
<dbReference type="Proteomes" id="UP000274756">
    <property type="component" value="Unassembled WGS sequence"/>
</dbReference>
<evidence type="ECO:0000256" key="7">
    <source>
        <dbReference type="RuleBase" id="RU003755"/>
    </source>
</evidence>
<evidence type="ECO:0000313" key="11">
    <source>
        <dbReference type="Proteomes" id="UP000274756"/>
    </source>
</evidence>
<protein>
    <submittedName>
        <fullName evidence="12">MFS domain-containing protein</fullName>
    </submittedName>
</protein>
<name>A0A0N4U742_DRAME</name>
<feature type="transmembrane region" description="Helical" evidence="8">
    <location>
        <begin position="351"/>
        <end position="370"/>
    </location>
</feature>
<feature type="transmembrane region" description="Helical" evidence="8">
    <location>
        <begin position="601"/>
        <end position="621"/>
    </location>
</feature>
<dbReference type="STRING" id="318479.A0A0N4U742"/>
<reference evidence="9 11" key="2">
    <citation type="submission" date="2018-11" db="EMBL/GenBank/DDBJ databases">
        <authorList>
            <consortium name="Pathogen Informatics"/>
        </authorList>
    </citation>
    <scope>NUCLEOTIDE SEQUENCE [LARGE SCALE GENOMIC DNA]</scope>
</reference>
<evidence type="ECO:0000313" key="12">
    <source>
        <dbReference type="WBParaSite" id="DME_0000278701-mRNA-1"/>
    </source>
</evidence>
<evidence type="ECO:0000256" key="8">
    <source>
        <dbReference type="SAM" id="Phobius"/>
    </source>
</evidence>
<keyword evidence="7" id="KW-0813">Transport</keyword>
<dbReference type="AlphaFoldDB" id="A0A0N4U742"/>
<evidence type="ECO:0000256" key="1">
    <source>
        <dbReference type="ARBA" id="ARBA00004141"/>
    </source>
</evidence>
<evidence type="ECO:0000256" key="2">
    <source>
        <dbReference type="ARBA" id="ARBA00005982"/>
    </source>
</evidence>
<evidence type="ECO:0000256" key="5">
    <source>
        <dbReference type="ARBA" id="ARBA00022989"/>
    </source>
</evidence>
<dbReference type="WBParaSite" id="DME_0000278701-mRNA-1">
    <property type="protein sequence ID" value="DME_0000278701-mRNA-1"/>
    <property type="gene ID" value="DME_0000278701"/>
</dbReference>
<dbReference type="InterPro" id="IPR018456">
    <property type="entry name" value="PTR2_symporter_CS"/>
</dbReference>
<dbReference type="InterPro" id="IPR036259">
    <property type="entry name" value="MFS_trans_sf"/>
</dbReference>
<feature type="transmembrane region" description="Helical" evidence="8">
    <location>
        <begin position="569"/>
        <end position="589"/>
    </location>
</feature>
<feature type="transmembrane region" description="Helical" evidence="8">
    <location>
        <begin position="118"/>
        <end position="138"/>
    </location>
</feature>
<feature type="transmembrane region" description="Helical" evidence="8">
    <location>
        <begin position="319"/>
        <end position="339"/>
    </location>
</feature>
<dbReference type="Pfam" id="PF00854">
    <property type="entry name" value="PTR2"/>
    <property type="match status" value="2"/>
</dbReference>
<dbReference type="OrthoDB" id="205993at2759"/>
<proteinExistence type="inferred from homology"/>
<comment type="subcellular location">
    <subcellularLocation>
        <location evidence="1 7">Membrane</location>
        <topology evidence="1 7">Multi-pass membrane protein</topology>
    </subcellularLocation>
</comment>
<organism evidence="10 12">
    <name type="scientific">Dracunculus medinensis</name>
    <name type="common">Guinea worm</name>
    <dbReference type="NCBI Taxonomy" id="318479"/>
    <lineage>
        <taxon>Eukaryota</taxon>
        <taxon>Metazoa</taxon>
        <taxon>Ecdysozoa</taxon>
        <taxon>Nematoda</taxon>
        <taxon>Chromadorea</taxon>
        <taxon>Rhabditida</taxon>
        <taxon>Spirurina</taxon>
        <taxon>Dracunculoidea</taxon>
        <taxon>Dracunculidae</taxon>
        <taxon>Dracunculus</taxon>
    </lineage>
</organism>
<dbReference type="GO" id="GO:0022857">
    <property type="term" value="F:transmembrane transporter activity"/>
    <property type="evidence" value="ECO:0007669"/>
    <property type="project" value="InterPro"/>
</dbReference>
<feature type="transmembrane region" description="Helical" evidence="8">
    <location>
        <begin position="54"/>
        <end position="72"/>
    </location>
</feature>
<dbReference type="PANTHER" id="PTHR11654">
    <property type="entry name" value="OLIGOPEPTIDE TRANSPORTER-RELATED"/>
    <property type="match status" value="1"/>
</dbReference>
<evidence type="ECO:0000256" key="3">
    <source>
        <dbReference type="ARBA" id="ARBA00022692"/>
    </source>
</evidence>
<feature type="transmembrane region" description="Helical" evidence="8">
    <location>
        <begin position="186"/>
        <end position="210"/>
    </location>
</feature>
<dbReference type="Gene3D" id="1.20.1250.20">
    <property type="entry name" value="MFS general substrate transporter like domains"/>
    <property type="match status" value="2"/>
</dbReference>
<keyword evidence="5 8" id="KW-1133">Transmembrane helix</keyword>
<evidence type="ECO:0000313" key="9">
    <source>
        <dbReference type="EMBL" id="VDN50043.1"/>
    </source>
</evidence>
<dbReference type="FunFam" id="1.20.1250.20:FF:000612">
    <property type="entry name" value="Peptide transporter 3"/>
    <property type="match status" value="1"/>
</dbReference>
<keyword evidence="4" id="KW-0571">Peptide transport</keyword>
<feature type="transmembrane region" description="Helical" evidence="8">
    <location>
        <begin position="633"/>
        <end position="651"/>
    </location>
</feature>
<reference evidence="12" key="1">
    <citation type="submission" date="2017-02" db="UniProtKB">
        <authorList>
            <consortium name="WormBaseParasite"/>
        </authorList>
    </citation>
    <scope>IDENTIFICATION</scope>
</reference>
<keyword evidence="4" id="KW-0653">Protein transport</keyword>
<dbReference type="CDD" id="cd17347">
    <property type="entry name" value="MFS_SLC15A1_2_like"/>
    <property type="match status" value="1"/>
</dbReference>
<dbReference type="EMBL" id="UYYG01000001">
    <property type="protein sequence ID" value="VDN50043.1"/>
    <property type="molecule type" value="Genomic_DNA"/>
</dbReference>
<feature type="transmembrane region" description="Helical" evidence="8">
    <location>
        <begin position="84"/>
        <end position="106"/>
    </location>
</feature>
<dbReference type="Proteomes" id="UP000038040">
    <property type="component" value="Unplaced"/>
</dbReference>
<gene>
    <name evidence="9" type="ORF">DME_LOCUS16</name>
</gene>
<accession>A0A0N4U742</accession>
<evidence type="ECO:0000256" key="4">
    <source>
        <dbReference type="ARBA" id="ARBA00022856"/>
    </source>
</evidence>
<dbReference type="GO" id="GO:0016020">
    <property type="term" value="C:membrane"/>
    <property type="evidence" value="ECO:0007669"/>
    <property type="project" value="UniProtKB-SubCell"/>
</dbReference>
<feature type="transmembrane region" description="Helical" evidence="8">
    <location>
        <begin position="263"/>
        <end position="288"/>
    </location>
</feature>
<keyword evidence="6 8" id="KW-0472">Membrane</keyword>
<comment type="similarity">
    <text evidence="2 7">Belongs to the major facilitator superfamily. Proton-dependent oligopeptide transporter (POT/PTR) (TC 2.A.17) family.</text>
</comment>
<dbReference type="GO" id="GO:0006857">
    <property type="term" value="P:oligopeptide transport"/>
    <property type="evidence" value="ECO:0007669"/>
    <property type="project" value="InterPro"/>
</dbReference>
<sequence length="682" mass="77110">MGKGLFESLRDYPPAVFFMLGNEFCERFSFYGMRAILTIYVIIEHHFSESQASLFYHAFVSLAYLSPLFGSIAADNYFGRFRVILWVSVIYIIGHALLSFGAIPFLNYGTRSTFDFSGLILIALATGGIKPCVSAFAADQFNENQKSERAQFFSFFYFSINAGSFIAILLTPMLRGRIKCFGSDYCFPLAFGIPGILMLLAFILFISGYRFYKVTPAAKGNVVFNVIGCIFYAGKQKILALFKGNCQKKTHWLDYASPKYSDEFLFGVRNFVAVSILFAPIIFFWALFDQQGSTWVLQSRRMDGRVGPLTILPDQMNTFNPLIILIIVPLFEAYIYPMARRFVKVTPLRKMALGGLCAAIAFMVAGFLQLEVNKTMEPRPKPGHVFLHQLGNSSSQFFINETLVDHGKNDYPAGIYTISSNDNKKFTLDLSDDSKGYVLGLYNIDNNTMSMSLINYNYEKSENGRTRLYLLVPNNSKLNGGHFFVVDYKGNIHTETYIKSGAYVDIQPALISSPDYTFIFGANCTKDDCVYKTPFYAQMGAAYVVEIMEGNTEIYTVVRPNSVNMLWQLPQFFIITIGEILFSITGLEFSYSQAPANMKSVLQAVWLMTVFLGNVIDMFISGSHIITEPANEFFAYSLLTFFVVLIFILLAKNYIYVEDRPNEQIFKDKKRPLALTHSEKAI</sequence>
<dbReference type="PROSITE" id="PS01023">
    <property type="entry name" value="PTR2_2"/>
    <property type="match status" value="1"/>
</dbReference>
<keyword evidence="11" id="KW-1185">Reference proteome</keyword>
<dbReference type="InterPro" id="IPR000109">
    <property type="entry name" value="POT_fam"/>
</dbReference>
<feature type="transmembrane region" description="Helical" evidence="8">
    <location>
        <begin position="150"/>
        <end position="174"/>
    </location>
</feature>